<evidence type="ECO:0000313" key="6">
    <source>
        <dbReference type="Proteomes" id="UP001597419"/>
    </source>
</evidence>
<keyword evidence="2" id="KW-0442">Lipid degradation</keyword>
<reference evidence="6" key="1">
    <citation type="journal article" date="2019" name="Int. J. Syst. Evol. Microbiol.">
        <title>The Global Catalogue of Microorganisms (GCM) 10K type strain sequencing project: providing services to taxonomists for standard genome sequencing and annotation.</title>
        <authorList>
            <consortium name="The Broad Institute Genomics Platform"/>
            <consortium name="The Broad Institute Genome Sequencing Center for Infectious Disease"/>
            <person name="Wu L."/>
            <person name="Ma J."/>
        </authorList>
    </citation>
    <scope>NUCLEOTIDE SEQUENCE [LARGE SCALE GENOMIC DNA]</scope>
    <source>
        <strain evidence="6">CGMCC 4.7643</strain>
    </source>
</reference>
<protein>
    <submittedName>
        <fullName evidence="5">Alpha/beta hydrolase family protein</fullName>
    </submittedName>
</protein>
<proteinExistence type="predicted"/>
<accession>A0ABW5GDM2</accession>
<evidence type="ECO:0000256" key="2">
    <source>
        <dbReference type="ARBA" id="ARBA00022963"/>
    </source>
</evidence>
<sequence length="376" mass="40678">MRKVLTVLAATVALAGVAAAPASAAPGTPELALTAPTGGHPVARTELHLTDQARADPWLPDRRRELMVSVWYPARRPSDRPAAYVTAQESELLTRQFDPGLPPDLVAGVRTHASADAPLWTPGHRLPLVLLSPGWSLPRASLSGLATDLASRGYLAVTVDHTYESTATEFPGGRITDCAACRVRDGIPPAGQDEFFARMTANRAADLSFVLDALPRSWWGGRWIDRHRIAAVGHSAGGSAVLGGLVTDRRIRAAVSMDGRLSPPIPSPLNRPVLLLGEQNSVPGGAIGWDPNWRELTGWKRWLTVTGMGHESFSDVALLSEQLGRVPQPLPSARATRIVRDYVAAFLDLHLRGEPQPLLNGPDEDYPEVRFHWPTR</sequence>
<dbReference type="PANTHER" id="PTHR10272">
    <property type="entry name" value="PLATELET-ACTIVATING FACTOR ACETYLHYDROLASE"/>
    <property type="match status" value="1"/>
</dbReference>
<name>A0ABW5GDM2_9PSEU</name>
<gene>
    <name evidence="5" type="ORF">ACFSYJ_07975</name>
</gene>
<dbReference type="Pfam" id="PF03403">
    <property type="entry name" value="PAF-AH_p_II"/>
    <property type="match status" value="2"/>
</dbReference>
<dbReference type="InterPro" id="IPR029058">
    <property type="entry name" value="AB_hydrolase_fold"/>
</dbReference>
<dbReference type="Proteomes" id="UP001597419">
    <property type="component" value="Unassembled WGS sequence"/>
</dbReference>
<feature type="signal peptide" evidence="4">
    <location>
        <begin position="1"/>
        <end position="24"/>
    </location>
</feature>
<evidence type="ECO:0000256" key="1">
    <source>
        <dbReference type="ARBA" id="ARBA00022801"/>
    </source>
</evidence>
<keyword evidence="6" id="KW-1185">Reference proteome</keyword>
<dbReference type="GO" id="GO:0016787">
    <property type="term" value="F:hydrolase activity"/>
    <property type="evidence" value="ECO:0007669"/>
    <property type="project" value="UniProtKB-KW"/>
</dbReference>
<feature type="chain" id="PRO_5046282803" evidence="4">
    <location>
        <begin position="25"/>
        <end position="376"/>
    </location>
</feature>
<dbReference type="SUPFAM" id="SSF53474">
    <property type="entry name" value="alpha/beta-Hydrolases"/>
    <property type="match status" value="1"/>
</dbReference>
<dbReference type="Gene3D" id="3.40.50.1820">
    <property type="entry name" value="alpha/beta hydrolase"/>
    <property type="match status" value="1"/>
</dbReference>
<comment type="caution">
    <text evidence="5">The sequence shown here is derived from an EMBL/GenBank/DDBJ whole genome shotgun (WGS) entry which is preliminary data.</text>
</comment>
<dbReference type="PANTHER" id="PTHR10272:SF0">
    <property type="entry name" value="PLATELET-ACTIVATING FACTOR ACETYLHYDROLASE"/>
    <property type="match status" value="1"/>
</dbReference>
<keyword evidence="3" id="KW-0443">Lipid metabolism</keyword>
<evidence type="ECO:0000256" key="3">
    <source>
        <dbReference type="ARBA" id="ARBA00023098"/>
    </source>
</evidence>
<keyword evidence="4" id="KW-0732">Signal</keyword>
<evidence type="ECO:0000313" key="5">
    <source>
        <dbReference type="EMBL" id="MFD2458532.1"/>
    </source>
</evidence>
<dbReference type="EMBL" id="JBHUKU010000004">
    <property type="protein sequence ID" value="MFD2458532.1"/>
    <property type="molecule type" value="Genomic_DNA"/>
</dbReference>
<organism evidence="5 6">
    <name type="scientific">Amycolatopsis samaneae</name>
    <dbReference type="NCBI Taxonomy" id="664691"/>
    <lineage>
        <taxon>Bacteria</taxon>
        <taxon>Bacillati</taxon>
        <taxon>Actinomycetota</taxon>
        <taxon>Actinomycetes</taxon>
        <taxon>Pseudonocardiales</taxon>
        <taxon>Pseudonocardiaceae</taxon>
        <taxon>Amycolatopsis</taxon>
    </lineage>
</organism>
<keyword evidence="1 5" id="KW-0378">Hydrolase</keyword>
<evidence type="ECO:0000256" key="4">
    <source>
        <dbReference type="SAM" id="SignalP"/>
    </source>
</evidence>